<dbReference type="PANTHER" id="PTHR40266:SF2">
    <property type="entry name" value="TOXIN HIGB-1"/>
    <property type="match status" value="1"/>
</dbReference>
<evidence type="ECO:0000313" key="2">
    <source>
        <dbReference type="Proteomes" id="UP000030017"/>
    </source>
</evidence>
<evidence type="ECO:0000313" key="1">
    <source>
        <dbReference type="EMBL" id="KGM53020.1"/>
    </source>
</evidence>
<sequence>MSIQSFQCAETESFFNGRTVKKFEGFKKVAMRKLAMLDAAKALNDLRVPPANRLEPLRGDREGQHSIRVNDQFRVCFIWADAGPTNVEICDYH</sequence>
<name>A0A0A0ES02_9GAMM</name>
<dbReference type="Pfam" id="PF05015">
    <property type="entry name" value="HigB-like_toxin"/>
    <property type="match status" value="1"/>
</dbReference>
<dbReference type="Gene3D" id="3.30.2310.20">
    <property type="entry name" value="RelE-like"/>
    <property type="match status" value="1"/>
</dbReference>
<proteinExistence type="predicted"/>
<protein>
    <submittedName>
        <fullName evidence="1">Excinuclease ABC subunit A</fullName>
    </submittedName>
</protein>
<keyword evidence="2" id="KW-1185">Reference proteome</keyword>
<dbReference type="STRING" id="1122185.N792_02010"/>
<dbReference type="InterPro" id="IPR035093">
    <property type="entry name" value="RelE/ParE_toxin_dom_sf"/>
</dbReference>
<dbReference type="OrthoDB" id="9801102at2"/>
<dbReference type="PANTHER" id="PTHR40266">
    <property type="entry name" value="TOXIN HIGB-1"/>
    <property type="match status" value="1"/>
</dbReference>
<dbReference type="SUPFAM" id="SSF143011">
    <property type="entry name" value="RelE-like"/>
    <property type="match status" value="1"/>
</dbReference>
<dbReference type="RefSeq" id="WP_036192000.1">
    <property type="nucleotide sequence ID" value="NZ_AVPS01000001.1"/>
</dbReference>
<gene>
    <name evidence="1" type="ORF">N792_02010</name>
</gene>
<dbReference type="EMBL" id="AVPS01000001">
    <property type="protein sequence ID" value="KGM53020.1"/>
    <property type="molecule type" value="Genomic_DNA"/>
</dbReference>
<organism evidence="1 2">
    <name type="scientific">Lysobacter concretionis Ko07 = DSM 16239</name>
    <dbReference type="NCBI Taxonomy" id="1122185"/>
    <lineage>
        <taxon>Bacteria</taxon>
        <taxon>Pseudomonadati</taxon>
        <taxon>Pseudomonadota</taxon>
        <taxon>Gammaproteobacteria</taxon>
        <taxon>Lysobacterales</taxon>
        <taxon>Lysobacteraceae</taxon>
        <taxon>Novilysobacter</taxon>
    </lineage>
</organism>
<dbReference type="eggNOG" id="COG3549">
    <property type="taxonomic scope" value="Bacteria"/>
</dbReference>
<comment type="caution">
    <text evidence="1">The sequence shown here is derived from an EMBL/GenBank/DDBJ whole genome shotgun (WGS) entry which is preliminary data.</text>
</comment>
<reference evidence="1 2" key="1">
    <citation type="submission" date="2013-08" db="EMBL/GenBank/DDBJ databases">
        <title>Genome sequencing of Lysobacter.</title>
        <authorList>
            <person name="Zhang S."/>
            <person name="Wang G."/>
        </authorList>
    </citation>
    <scope>NUCLEOTIDE SEQUENCE [LARGE SCALE GENOMIC DNA]</scope>
    <source>
        <strain evidence="1 2">Ko07</strain>
    </source>
</reference>
<dbReference type="AlphaFoldDB" id="A0A0A0ES02"/>
<dbReference type="InterPro" id="IPR007711">
    <property type="entry name" value="HigB-1"/>
</dbReference>
<dbReference type="Proteomes" id="UP000030017">
    <property type="component" value="Unassembled WGS sequence"/>
</dbReference>
<accession>A0A0A0ES02</accession>